<comment type="subcellular location">
    <subcellularLocation>
        <location evidence="1">Membrane</location>
        <topology evidence="1">Multi-pass membrane protein</topology>
    </subcellularLocation>
</comment>
<dbReference type="EMBL" id="MU254100">
    <property type="protein sequence ID" value="KAG9242203.1"/>
    <property type="molecule type" value="Genomic_DNA"/>
</dbReference>
<name>A0A9P8CCP4_9HELO</name>
<evidence type="ECO:0000256" key="6">
    <source>
        <dbReference type="PIRSR" id="PIRSR604254-1"/>
    </source>
</evidence>
<dbReference type="GO" id="GO:0016020">
    <property type="term" value="C:membrane"/>
    <property type="evidence" value="ECO:0007669"/>
    <property type="project" value="UniProtKB-SubCell"/>
</dbReference>
<protein>
    <submittedName>
        <fullName evidence="8">MPR-like GPCR protein</fullName>
    </submittedName>
</protein>
<evidence type="ECO:0000256" key="3">
    <source>
        <dbReference type="ARBA" id="ARBA00022692"/>
    </source>
</evidence>
<evidence type="ECO:0000256" key="4">
    <source>
        <dbReference type="ARBA" id="ARBA00022989"/>
    </source>
</evidence>
<dbReference type="AlphaFoldDB" id="A0A9P8CCP4"/>
<feature type="binding site" evidence="6">
    <location>
        <position position="229"/>
    </location>
    <ligand>
        <name>Zn(2+)</name>
        <dbReference type="ChEBI" id="CHEBI:29105"/>
    </ligand>
</feature>
<reference evidence="8" key="1">
    <citation type="journal article" date="2021" name="IMA Fungus">
        <title>Genomic characterization of three marine fungi, including Emericellopsis atlantica sp. nov. with signatures of a generalist lifestyle and marine biomass degradation.</title>
        <authorList>
            <person name="Hagestad O.C."/>
            <person name="Hou L."/>
            <person name="Andersen J.H."/>
            <person name="Hansen E.H."/>
            <person name="Altermark B."/>
            <person name="Li C."/>
            <person name="Kuhnert E."/>
            <person name="Cox R.J."/>
            <person name="Crous P.W."/>
            <person name="Spatafora J.W."/>
            <person name="Lail K."/>
            <person name="Amirebrahimi M."/>
            <person name="Lipzen A."/>
            <person name="Pangilinan J."/>
            <person name="Andreopoulos W."/>
            <person name="Hayes R.D."/>
            <person name="Ng V."/>
            <person name="Grigoriev I.V."/>
            <person name="Jackson S.A."/>
            <person name="Sutton T.D.S."/>
            <person name="Dobson A.D.W."/>
            <person name="Rama T."/>
        </authorList>
    </citation>
    <scope>NUCLEOTIDE SEQUENCE</scope>
    <source>
        <strain evidence="8">TRa3180A</strain>
    </source>
</reference>
<feature type="transmembrane region" description="Helical" evidence="7">
    <location>
        <begin position="97"/>
        <end position="116"/>
    </location>
</feature>
<keyword evidence="9" id="KW-1185">Reference proteome</keyword>
<evidence type="ECO:0000256" key="7">
    <source>
        <dbReference type="SAM" id="Phobius"/>
    </source>
</evidence>
<dbReference type="PANTHER" id="PTHR20855:SF52">
    <property type="entry name" value="ADIPONECTIN RECEPTOR PROTEIN"/>
    <property type="match status" value="1"/>
</dbReference>
<dbReference type="GO" id="GO:0046872">
    <property type="term" value="F:metal ion binding"/>
    <property type="evidence" value="ECO:0007669"/>
    <property type="project" value="UniProtKB-KW"/>
</dbReference>
<feature type="transmembrane region" description="Helical" evidence="7">
    <location>
        <begin position="227"/>
        <end position="247"/>
    </location>
</feature>
<evidence type="ECO:0000256" key="1">
    <source>
        <dbReference type="ARBA" id="ARBA00004141"/>
    </source>
</evidence>
<feature type="transmembrane region" description="Helical" evidence="7">
    <location>
        <begin position="190"/>
        <end position="207"/>
    </location>
</feature>
<keyword evidence="4 7" id="KW-1133">Transmembrane helix</keyword>
<dbReference type="Pfam" id="PF03006">
    <property type="entry name" value="HlyIII"/>
    <property type="match status" value="1"/>
</dbReference>
<dbReference type="Proteomes" id="UP000887226">
    <property type="component" value="Unassembled WGS sequence"/>
</dbReference>
<feature type="transmembrane region" description="Helical" evidence="7">
    <location>
        <begin position="66"/>
        <end position="85"/>
    </location>
</feature>
<dbReference type="GO" id="GO:0038023">
    <property type="term" value="F:signaling receptor activity"/>
    <property type="evidence" value="ECO:0007669"/>
    <property type="project" value="TreeGrafter"/>
</dbReference>
<feature type="binding site" evidence="6">
    <location>
        <position position="225"/>
    </location>
    <ligand>
        <name>Zn(2+)</name>
        <dbReference type="ChEBI" id="CHEBI:29105"/>
    </ligand>
</feature>
<sequence>MQLPETYRLLDKLQAKRATDPFPLLSWHQLPTWRRDNEFILAGYRPSSGSYRQSLKSLRYIHNESVNIYTHLLGAIIFAALPFYMQTKVYPHNNLDYLGIAVLIWGSTIPSVYYGFYHDATLQKLYWLLITVLATSCTTVTLSNRLYGPALRPVRAAIYSGLGLSAACFVIHGVVLYGWDMQNARMGLKWMGLTASLNLVGAIVYAIRIPERWYPQRHDFFGSSHQILHIIVIVAELTHWAGLLSAFHHLHGKF</sequence>
<evidence type="ECO:0000256" key="5">
    <source>
        <dbReference type="ARBA" id="ARBA00023136"/>
    </source>
</evidence>
<evidence type="ECO:0000313" key="8">
    <source>
        <dbReference type="EMBL" id="KAG9242203.1"/>
    </source>
</evidence>
<organism evidence="8 9">
    <name type="scientific">Calycina marina</name>
    <dbReference type="NCBI Taxonomy" id="1763456"/>
    <lineage>
        <taxon>Eukaryota</taxon>
        <taxon>Fungi</taxon>
        <taxon>Dikarya</taxon>
        <taxon>Ascomycota</taxon>
        <taxon>Pezizomycotina</taxon>
        <taxon>Leotiomycetes</taxon>
        <taxon>Helotiales</taxon>
        <taxon>Pezizellaceae</taxon>
        <taxon>Calycina</taxon>
    </lineage>
</organism>
<feature type="transmembrane region" description="Helical" evidence="7">
    <location>
        <begin position="156"/>
        <end position="178"/>
    </location>
</feature>
<accession>A0A9P8CCP4</accession>
<keyword evidence="3 7" id="KW-0812">Transmembrane</keyword>
<feature type="transmembrane region" description="Helical" evidence="7">
    <location>
        <begin position="125"/>
        <end position="144"/>
    </location>
</feature>
<keyword evidence="6" id="KW-0862">Zinc</keyword>
<evidence type="ECO:0000313" key="9">
    <source>
        <dbReference type="Proteomes" id="UP000887226"/>
    </source>
</evidence>
<comment type="caution">
    <text evidence="8">The sequence shown here is derived from an EMBL/GenBank/DDBJ whole genome shotgun (WGS) entry which is preliminary data.</text>
</comment>
<keyword evidence="6" id="KW-0479">Metal-binding</keyword>
<comment type="similarity">
    <text evidence="2">Belongs to the ADIPOR family.</text>
</comment>
<gene>
    <name evidence="8" type="ORF">BJ878DRAFT_536045</name>
</gene>
<evidence type="ECO:0000256" key="2">
    <source>
        <dbReference type="ARBA" id="ARBA00007018"/>
    </source>
</evidence>
<proteinExistence type="inferred from homology"/>
<dbReference type="InterPro" id="IPR004254">
    <property type="entry name" value="AdipoR/HlyIII-related"/>
</dbReference>
<dbReference type="PANTHER" id="PTHR20855">
    <property type="entry name" value="ADIPOR/PROGESTIN RECEPTOR-RELATED"/>
    <property type="match status" value="1"/>
</dbReference>
<dbReference type="OrthoDB" id="529367at2759"/>
<keyword evidence="5 7" id="KW-0472">Membrane</keyword>